<gene>
    <name evidence="2" type="ORF">G6F51_010460</name>
</gene>
<dbReference type="Proteomes" id="UP000717996">
    <property type="component" value="Unassembled WGS sequence"/>
</dbReference>
<organism evidence="2 3">
    <name type="scientific">Rhizopus oryzae</name>
    <name type="common">Mucormycosis agent</name>
    <name type="synonym">Rhizopus arrhizus var. delemar</name>
    <dbReference type="NCBI Taxonomy" id="64495"/>
    <lineage>
        <taxon>Eukaryota</taxon>
        <taxon>Fungi</taxon>
        <taxon>Fungi incertae sedis</taxon>
        <taxon>Mucoromycota</taxon>
        <taxon>Mucoromycotina</taxon>
        <taxon>Mucoromycetes</taxon>
        <taxon>Mucorales</taxon>
        <taxon>Mucorineae</taxon>
        <taxon>Rhizopodaceae</taxon>
        <taxon>Rhizopus</taxon>
    </lineage>
</organism>
<feature type="region of interest" description="Disordered" evidence="1">
    <location>
        <begin position="147"/>
        <end position="166"/>
    </location>
</feature>
<dbReference type="EMBL" id="JAANIT010002170">
    <property type="protein sequence ID" value="KAG1537284.1"/>
    <property type="molecule type" value="Genomic_DNA"/>
</dbReference>
<accession>A0A9P6Y1P3</accession>
<proteinExistence type="predicted"/>
<name>A0A9P6Y1P3_RHIOR</name>
<evidence type="ECO:0000313" key="3">
    <source>
        <dbReference type="Proteomes" id="UP000717996"/>
    </source>
</evidence>
<evidence type="ECO:0000256" key="1">
    <source>
        <dbReference type="SAM" id="MobiDB-lite"/>
    </source>
</evidence>
<feature type="compositionally biased region" description="Acidic residues" evidence="1">
    <location>
        <begin position="150"/>
        <end position="166"/>
    </location>
</feature>
<protein>
    <submittedName>
        <fullName evidence="2">Uncharacterized protein</fullName>
    </submittedName>
</protein>
<evidence type="ECO:0000313" key="2">
    <source>
        <dbReference type="EMBL" id="KAG1537284.1"/>
    </source>
</evidence>
<comment type="caution">
    <text evidence="2">The sequence shown here is derived from an EMBL/GenBank/DDBJ whole genome shotgun (WGS) entry which is preliminary data.</text>
</comment>
<reference evidence="2" key="1">
    <citation type="journal article" date="2020" name="Microb. Genom.">
        <title>Genetic diversity of clinical and environmental Mucorales isolates obtained from an investigation of mucormycosis cases among solid organ transplant recipients.</title>
        <authorList>
            <person name="Nguyen M.H."/>
            <person name="Kaul D."/>
            <person name="Muto C."/>
            <person name="Cheng S.J."/>
            <person name="Richter R.A."/>
            <person name="Bruno V.M."/>
            <person name="Liu G."/>
            <person name="Beyhan S."/>
            <person name="Sundermann A.J."/>
            <person name="Mounaud S."/>
            <person name="Pasculle A.W."/>
            <person name="Nierman W.C."/>
            <person name="Driscoll E."/>
            <person name="Cumbie R."/>
            <person name="Clancy C.J."/>
            <person name="Dupont C.L."/>
        </authorList>
    </citation>
    <scope>NUCLEOTIDE SEQUENCE</scope>
    <source>
        <strain evidence="2">GL16</strain>
    </source>
</reference>
<sequence length="166" mass="19539">MRPKKRRNDEITSALAEVNDEKILLQAAVEQQRLRQLRNEVTNEDSTVAKATKETKKKKKYFRILMENDIDDCSMTAKINKGTKRNKLQHVDDNNIVAVVKKLKACLLFELARIYEEARNYKEDSMERVARGSKRLQKFLSKDWLTDAKMEEEEEEDEEEDEEVTN</sequence>
<dbReference type="AlphaFoldDB" id="A0A9P6Y1P3"/>